<organism evidence="3 4">
    <name type="scientific">Durio zibethinus</name>
    <name type="common">Durian</name>
    <dbReference type="NCBI Taxonomy" id="66656"/>
    <lineage>
        <taxon>Eukaryota</taxon>
        <taxon>Viridiplantae</taxon>
        <taxon>Streptophyta</taxon>
        <taxon>Embryophyta</taxon>
        <taxon>Tracheophyta</taxon>
        <taxon>Spermatophyta</taxon>
        <taxon>Magnoliopsida</taxon>
        <taxon>eudicotyledons</taxon>
        <taxon>Gunneridae</taxon>
        <taxon>Pentapetalae</taxon>
        <taxon>rosids</taxon>
        <taxon>malvids</taxon>
        <taxon>Malvales</taxon>
        <taxon>Malvaceae</taxon>
        <taxon>Helicteroideae</taxon>
        <taxon>Durio</taxon>
    </lineage>
</organism>
<protein>
    <submittedName>
        <fullName evidence="4">Metal tolerance protein C1-like isoform X1</fullName>
    </submittedName>
</protein>
<dbReference type="Proteomes" id="UP000515121">
    <property type="component" value="Unplaced"/>
</dbReference>
<feature type="domain" description="Cation efflux protein cytoplasmic" evidence="2">
    <location>
        <begin position="52"/>
        <end position="127"/>
    </location>
</feature>
<name>A0A6P6B1E3_DURZI</name>
<dbReference type="OrthoDB" id="435980at2759"/>
<accession>A0A6P6B1E3</accession>
<keyword evidence="3" id="KW-1185">Reference proteome</keyword>
<dbReference type="SUPFAM" id="SSF160240">
    <property type="entry name" value="Cation efflux protein cytoplasmic domain-like"/>
    <property type="match status" value="1"/>
</dbReference>
<dbReference type="GeneID" id="111314152"/>
<sequence length="139" mass="16029">MTIFKRKLIVKGKKKRTFPLDPAYIEFSPDVMDQKESLKRIEERNNNISAREENVEAIVSSIFSSKFPEKFMVERITHHMLQGKILLEVEVSMPPDIMIRDAMEAAKEAEKEILNAASNIVHVNVQLRLGSPIPQFKYT</sequence>
<dbReference type="InterPro" id="IPR036837">
    <property type="entry name" value="Cation_efflux_CTD_sf"/>
</dbReference>
<evidence type="ECO:0000259" key="2">
    <source>
        <dbReference type="Pfam" id="PF16916"/>
    </source>
</evidence>
<dbReference type="InterPro" id="IPR027470">
    <property type="entry name" value="Cation_efflux_CTD"/>
</dbReference>
<dbReference type="AlphaFoldDB" id="A0A6P6B1E3"/>
<dbReference type="Gene3D" id="3.30.70.1350">
    <property type="entry name" value="Cation efflux protein, cytoplasmic domain"/>
    <property type="match status" value="1"/>
</dbReference>
<keyword evidence="1" id="KW-0175">Coiled coil</keyword>
<feature type="coiled-coil region" evidence="1">
    <location>
        <begin position="31"/>
        <end position="58"/>
    </location>
</feature>
<proteinExistence type="predicted"/>
<dbReference type="Pfam" id="PF16916">
    <property type="entry name" value="ZT_dimer"/>
    <property type="match status" value="1"/>
</dbReference>
<evidence type="ECO:0000313" key="4">
    <source>
        <dbReference type="RefSeq" id="XP_022770953.1"/>
    </source>
</evidence>
<evidence type="ECO:0000313" key="3">
    <source>
        <dbReference type="Proteomes" id="UP000515121"/>
    </source>
</evidence>
<evidence type="ECO:0000256" key="1">
    <source>
        <dbReference type="SAM" id="Coils"/>
    </source>
</evidence>
<dbReference type="RefSeq" id="XP_022770953.1">
    <property type="nucleotide sequence ID" value="XM_022915218.1"/>
</dbReference>
<gene>
    <name evidence="4" type="primary">LOC111314152</name>
</gene>
<reference evidence="4" key="1">
    <citation type="submission" date="2025-08" db="UniProtKB">
        <authorList>
            <consortium name="RefSeq"/>
        </authorList>
    </citation>
    <scope>IDENTIFICATION</scope>
    <source>
        <tissue evidence="4">Fruit stalk</tissue>
    </source>
</reference>
<dbReference type="KEGG" id="dzi:111314152"/>